<dbReference type="SUPFAM" id="SSF143243">
    <property type="entry name" value="Nqo5-like"/>
    <property type="match status" value="1"/>
</dbReference>
<dbReference type="EC" id="7.1.1.-" evidence="17"/>
<evidence type="ECO:0000256" key="14">
    <source>
        <dbReference type="ARBA" id="ARBA00023268"/>
    </source>
</evidence>
<dbReference type="Proteomes" id="UP000427906">
    <property type="component" value="Chromosome"/>
</dbReference>
<dbReference type="InterPro" id="IPR001268">
    <property type="entry name" value="NADH_UbQ_OxRdtase_30kDa_su"/>
</dbReference>
<keyword evidence="12 17" id="KW-0830">Ubiquinone</keyword>
<dbReference type="AlphaFoldDB" id="A0A5K7YMA7"/>
<organism evidence="24 25">
    <name type="scientific">Desulfosarcina alkanivorans</name>
    <dbReference type="NCBI Taxonomy" id="571177"/>
    <lineage>
        <taxon>Bacteria</taxon>
        <taxon>Pseudomonadati</taxon>
        <taxon>Thermodesulfobacteriota</taxon>
        <taxon>Desulfobacteria</taxon>
        <taxon>Desulfobacterales</taxon>
        <taxon>Desulfosarcinaceae</taxon>
        <taxon>Desulfosarcina</taxon>
    </lineage>
</organism>
<keyword evidence="17" id="KW-0004">4Fe-4S</keyword>
<dbReference type="GO" id="GO:0005506">
    <property type="term" value="F:iron ion binding"/>
    <property type="evidence" value="ECO:0007669"/>
    <property type="project" value="UniProtKB-UniRule"/>
</dbReference>
<evidence type="ECO:0000256" key="7">
    <source>
        <dbReference type="ARBA" id="ARBA00022475"/>
    </source>
</evidence>
<dbReference type="Pfam" id="PF00346">
    <property type="entry name" value="Complex1_49kDa"/>
    <property type="match status" value="1"/>
</dbReference>
<dbReference type="HAMAP" id="MF_01358">
    <property type="entry name" value="NDH1_NuoD"/>
    <property type="match status" value="1"/>
</dbReference>
<keyword evidence="14" id="KW-0511">Multifunctional enzyme</keyword>
<dbReference type="InterPro" id="IPR001135">
    <property type="entry name" value="NADH_Q_OxRdtase_suD"/>
</dbReference>
<dbReference type="SUPFAM" id="SSF56770">
    <property type="entry name" value="HydA/Nqo6-like"/>
    <property type="match status" value="1"/>
</dbReference>
<dbReference type="HAMAP" id="MF_01356">
    <property type="entry name" value="NDH1_NuoB"/>
    <property type="match status" value="1"/>
</dbReference>
<keyword evidence="6 17" id="KW-0813">Transport</keyword>
<dbReference type="InterPro" id="IPR022885">
    <property type="entry name" value="NDH1_su_D/H"/>
</dbReference>
<dbReference type="Pfam" id="PF01058">
    <property type="entry name" value="Oxidored_q6"/>
    <property type="match status" value="1"/>
</dbReference>
<dbReference type="InterPro" id="IPR010218">
    <property type="entry name" value="NADH_DH_suC"/>
</dbReference>
<evidence type="ECO:0000256" key="16">
    <source>
        <dbReference type="ARBA" id="ARBA00047712"/>
    </source>
</evidence>
<proteinExistence type="inferred from homology"/>
<keyword evidence="11 17" id="KW-0520">NAD</keyword>
<dbReference type="NCBIfam" id="NF004739">
    <property type="entry name" value="PRK06075.1"/>
    <property type="match status" value="1"/>
</dbReference>
<dbReference type="PANTHER" id="PTHR11993">
    <property type="entry name" value="NADH-UBIQUINONE OXIDOREDUCTASE 49 KDA SUBUNIT"/>
    <property type="match status" value="1"/>
</dbReference>
<dbReference type="KEGG" id="dalk:DSCA_33100"/>
<keyword evidence="7 17" id="KW-1003">Cell membrane</keyword>
<dbReference type="NCBIfam" id="TIGR01957">
    <property type="entry name" value="nuoB_fam"/>
    <property type="match status" value="1"/>
</dbReference>
<feature type="binding site" evidence="17">
    <location>
        <position position="105"/>
    </location>
    <ligand>
        <name>[4Fe-4S] cluster</name>
        <dbReference type="ChEBI" id="CHEBI:49883"/>
    </ligand>
</feature>
<evidence type="ECO:0000256" key="3">
    <source>
        <dbReference type="ARBA" id="ARBA00006408"/>
    </source>
</evidence>
<keyword evidence="25" id="KW-1185">Reference proteome</keyword>
<dbReference type="OrthoDB" id="9801496at2"/>
<dbReference type="Gene3D" id="1.10.645.10">
    <property type="entry name" value="Cytochrome-c3 Hydrogenase, chain B"/>
    <property type="match status" value="1"/>
</dbReference>
<dbReference type="InterPro" id="IPR006137">
    <property type="entry name" value="NADH_UbQ_OxRdtase-like_20kDa"/>
</dbReference>
<dbReference type="PROSITE" id="PS00535">
    <property type="entry name" value="COMPLEX1_49K"/>
    <property type="match status" value="1"/>
</dbReference>
<comment type="similarity">
    <text evidence="3">In the N-terminal section; belongs to the complex I 20 kDa subunit family.</text>
</comment>
<evidence type="ECO:0000313" key="25">
    <source>
        <dbReference type="Proteomes" id="UP000427906"/>
    </source>
</evidence>
<feature type="binding site" evidence="17">
    <location>
        <position position="134"/>
    </location>
    <ligand>
        <name>[4Fe-4S] cluster</name>
        <dbReference type="ChEBI" id="CHEBI:49883"/>
    </ligand>
</feature>
<dbReference type="InterPro" id="IPR037232">
    <property type="entry name" value="NADH_quin_OxRdtase_su_C/D-like"/>
</dbReference>
<evidence type="ECO:0000256" key="4">
    <source>
        <dbReference type="ARBA" id="ARBA00008265"/>
    </source>
</evidence>
<dbReference type="GO" id="GO:0005886">
    <property type="term" value="C:plasma membrane"/>
    <property type="evidence" value="ECO:0007669"/>
    <property type="project" value="UniProtKB-SubCell"/>
</dbReference>
<keyword evidence="17" id="KW-0479">Metal-binding</keyword>
<keyword evidence="10 17" id="KW-1278">Translocase</keyword>
<dbReference type="InterPro" id="IPR006138">
    <property type="entry name" value="NADH_UQ_OxRdtase_20Kd_su"/>
</dbReference>
<comment type="similarity">
    <text evidence="5">In the C-terminal section; belongs to the complex I 49 kDa subunit family.</text>
</comment>
<accession>A0A5K7YMA7</accession>
<evidence type="ECO:0000256" key="2">
    <source>
        <dbReference type="ARBA" id="ARBA00004515"/>
    </source>
</evidence>
<comment type="similarity">
    <text evidence="4">In the central section; belongs to the complex I 30 kDa subunit family.</text>
</comment>
<evidence type="ECO:0000256" key="10">
    <source>
        <dbReference type="ARBA" id="ARBA00022967"/>
    </source>
</evidence>
<feature type="domain" description="NADH:ubiquinone oxidoreductase-like 20kDa subunit" evidence="23">
    <location>
        <begin position="39"/>
        <end position="148"/>
    </location>
</feature>
<gene>
    <name evidence="24" type="primary">nuoBCD</name>
    <name evidence="17" type="synonym">nuoB</name>
    <name evidence="18" type="synonym">nuoC</name>
    <name evidence="19" type="synonym">nuoD</name>
    <name evidence="24" type="ORF">DSCA_33100</name>
</gene>
<dbReference type="GO" id="GO:0008137">
    <property type="term" value="F:NADH dehydrogenase (ubiquinone) activity"/>
    <property type="evidence" value="ECO:0007669"/>
    <property type="project" value="InterPro"/>
</dbReference>
<comment type="subunit">
    <text evidence="15">NDH-1 is composed of about 13 different subunits. Subunits NuoBCD, E, F, and G constitute the peripheral sector of the complex.</text>
</comment>
<evidence type="ECO:0000256" key="18">
    <source>
        <dbReference type="HAMAP-Rule" id="MF_01357"/>
    </source>
</evidence>
<dbReference type="PROSITE" id="PS00542">
    <property type="entry name" value="COMPLEX1_30K"/>
    <property type="match status" value="1"/>
</dbReference>
<sequence length="796" mass="88721">MGAETRLKPDMDTALAGADAVINWARRHSLWPMFFGLSCCFVEEAAVFTARYDIARFGAEVLRPSPRQADLLIISGTVFKKIAPVVLRLYEQMAEPKWVVSMGSCSNTGGMYDAYSVVQGVNQILPVDLYIPGCPPRPEAVLAGLVKLQEKIVREKPARPVFHLAGGSQGTVTPVLVDGVSKSRDPRGPGMGGTAIRGTSVVPPSFDDSRSDGMWTPPPAERPATETDRQLGERLHRRFGDAVHELSPTGDMAAFEVAPHALRKVLSYLKNDAAPRFRRLDDLTAIDESARRHREPGRDYTLVYHLLAFDPPTRLRLTVPLTGQSPTAPSVTGVWPSAAWYEREAYDMFGIGFDGHPGLRRILMPDHWQGHPLRKSHPGRATEMAPYTQADARRLQPRDGGFFVRDRDGRQDLIVNVGPHHVSTHGLIRYVLGLDGETITDMDIEIGYHHRAAEKIGERQTWHQFIPYTDRVDYLAGAANNLPYVMAVETLAGIDVPVRAQFIRVMLSELFRLSNHLVWLGTYAHDVGAMTPTFYTFREREMILDIVERITGGRLHPSWFRIGGVAADLPGGWKEAVDAFTRSFDRRLDEYESLITRNPIFRARTMGVGAISLDDAVAWGVSGPNLRACGLAWDLRRAFPYSGYDQFDFDIPTAEGGDCYARYLVRIEEMRQSLGLIRQAAAKMPPGRTVTDDYRYVIPARKDMLTDIESLIHHFINVTRGPKIPRGQAYVACEIPRGEQGYFVVSDGLGCAYRMRIRAPGFANVQALPLMAKGWSLSDLITIIGSVDYILPDIDR</sequence>
<evidence type="ECO:0000256" key="1">
    <source>
        <dbReference type="ARBA" id="ARBA00002378"/>
    </source>
</evidence>
<dbReference type="GO" id="GO:0050136">
    <property type="term" value="F:NADH dehydrogenase (quinone) (non-electrogenic) activity"/>
    <property type="evidence" value="ECO:0007669"/>
    <property type="project" value="UniProtKB-UniRule"/>
</dbReference>
<dbReference type="FunFam" id="3.40.50.12280:FF:000002">
    <property type="entry name" value="NADH-quinone oxidoreductase subunit B"/>
    <property type="match status" value="1"/>
</dbReference>
<dbReference type="NCBIfam" id="NF009808">
    <property type="entry name" value="PRK13292.1"/>
    <property type="match status" value="1"/>
</dbReference>
<evidence type="ECO:0000259" key="22">
    <source>
        <dbReference type="Pfam" id="PF00346"/>
    </source>
</evidence>
<evidence type="ECO:0000256" key="15">
    <source>
        <dbReference type="ARBA" id="ARBA00025957"/>
    </source>
</evidence>
<evidence type="ECO:0000256" key="20">
    <source>
        <dbReference type="SAM" id="MobiDB-lite"/>
    </source>
</evidence>
<dbReference type="InterPro" id="IPR029014">
    <property type="entry name" value="NiFe-Hase_large"/>
</dbReference>
<keyword evidence="9 17" id="KW-0874">Quinone</keyword>
<evidence type="ECO:0000256" key="17">
    <source>
        <dbReference type="HAMAP-Rule" id="MF_01356"/>
    </source>
</evidence>
<dbReference type="NCBIfam" id="NF005012">
    <property type="entry name" value="PRK06411.1"/>
    <property type="match status" value="1"/>
</dbReference>
<comment type="cofactor">
    <cofactor evidence="17">
        <name>[4Fe-4S] cluster</name>
        <dbReference type="ChEBI" id="CHEBI:49883"/>
    </cofactor>
    <text evidence="17">Binds 1 [4Fe-4S] cluster.</text>
</comment>
<dbReference type="GO" id="GO:0048038">
    <property type="term" value="F:quinone binding"/>
    <property type="evidence" value="ECO:0007669"/>
    <property type="project" value="UniProtKB-KW"/>
</dbReference>
<evidence type="ECO:0000256" key="6">
    <source>
        <dbReference type="ARBA" id="ARBA00022448"/>
    </source>
</evidence>
<dbReference type="InterPro" id="IPR020396">
    <property type="entry name" value="NADH_UbQ_OxRdtase_CS"/>
</dbReference>
<dbReference type="EMBL" id="AP021874">
    <property type="protein sequence ID" value="BBO69380.1"/>
    <property type="molecule type" value="Genomic_DNA"/>
</dbReference>
<dbReference type="SUPFAM" id="SSF56762">
    <property type="entry name" value="HydB/Nqo4-like"/>
    <property type="match status" value="1"/>
</dbReference>
<reference evidence="24 25" key="1">
    <citation type="submission" date="2019-11" db="EMBL/GenBank/DDBJ databases">
        <title>Comparative genomics of hydrocarbon-degrading Desulfosarcina strains.</title>
        <authorList>
            <person name="Watanabe M."/>
            <person name="Kojima H."/>
            <person name="Fukui M."/>
        </authorList>
    </citation>
    <scope>NUCLEOTIDE SEQUENCE [LARGE SCALE GENOMIC DNA]</scope>
    <source>
        <strain evidence="24 25">PL12</strain>
    </source>
</reference>
<comment type="similarity">
    <text evidence="17">Belongs to the complex I 20 kDa subunit family.</text>
</comment>
<dbReference type="GO" id="GO:0051287">
    <property type="term" value="F:NAD binding"/>
    <property type="evidence" value="ECO:0007669"/>
    <property type="project" value="InterPro"/>
</dbReference>
<dbReference type="GO" id="GO:0051539">
    <property type="term" value="F:4 iron, 4 sulfur cluster binding"/>
    <property type="evidence" value="ECO:0007669"/>
    <property type="project" value="UniProtKB-KW"/>
</dbReference>
<protein>
    <recommendedName>
        <fullName evidence="17 18">Multifunctional fusion protein</fullName>
    </recommendedName>
    <domain>
        <recommendedName>
            <fullName evidence="17">NADH-quinone oxidoreductase subunit B</fullName>
            <ecNumber evidence="17">7.1.1.-</ecNumber>
        </recommendedName>
        <alternativeName>
            <fullName evidence="17">NADH dehydrogenase I subunit B</fullName>
        </alternativeName>
        <alternativeName>
            <fullName evidence="17">NDH-1 subunit B</fullName>
        </alternativeName>
    </domain>
    <domain>
        <recommendedName>
            <fullName evidence="18">NADH-quinone oxidoreductase subunit C</fullName>
        </recommendedName>
        <alternativeName>
            <fullName evidence="18">NADH dehydrogenase I subunit C</fullName>
        </alternativeName>
        <alternativeName>
            <fullName evidence="18">NDH-1 subunit C</fullName>
        </alternativeName>
    </domain>
    <domain>
        <recommendedName>
            <fullName evidence="19">NADH-quinone oxidoreductase subunit D</fullName>
        </recommendedName>
        <alternativeName>
            <fullName evidence="19">NADH dehydrogenase I subunit D</fullName>
        </alternativeName>
        <alternativeName>
            <fullName evidence="19">NDH-1 subunit D</fullName>
        </alternativeName>
    </domain>
</protein>
<comment type="similarity">
    <text evidence="18">Belongs to the complex I 30 kDa subunit family.</text>
</comment>
<keyword evidence="17" id="KW-0411">Iron-sulfur</keyword>
<feature type="domain" description="NADH:ubiquinone oxidoreductase 30kDa subunit" evidence="21">
    <location>
        <begin position="256"/>
        <end position="382"/>
    </location>
</feature>
<feature type="binding site" evidence="17">
    <location>
        <position position="40"/>
    </location>
    <ligand>
        <name>[4Fe-4S] cluster</name>
        <dbReference type="ChEBI" id="CHEBI:49883"/>
    </ligand>
</feature>
<dbReference type="InterPro" id="IPR014029">
    <property type="entry name" value="NADH_UbQ_OxRdtase_49kDa_CS"/>
</dbReference>
<keyword evidence="17" id="KW-0408">Iron</keyword>
<dbReference type="NCBIfam" id="TIGR01962">
    <property type="entry name" value="NuoD"/>
    <property type="match status" value="1"/>
</dbReference>
<keyword evidence="13 17" id="KW-0472">Membrane</keyword>
<evidence type="ECO:0000313" key="24">
    <source>
        <dbReference type="EMBL" id="BBO69380.1"/>
    </source>
</evidence>
<comment type="similarity">
    <text evidence="19">Belongs to the complex I 49 kDa subunit family.</text>
</comment>
<comment type="function">
    <text evidence="1 17">NDH-1 shuttles electrons from NADH, via FMN and iron-sulfur (Fe-S) centers, to quinones in the respiratory chain. The immediate electron acceptor for the enzyme in this species is believed to be ubiquinone. Couples the redox reaction to proton translocation (for every two electrons transferred, four hydrogen ions are translocated across the cytoplasmic membrane), and thus conserves the redox energy in a proton gradient.</text>
</comment>
<comment type="catalytic activity">
    <reaction evidence="16 17">
        <text>a quinone + NADH + 5 H(+)(in) = a quinol + NAD(+) + 4 H(+)(out)</text>
        <dbReference type="Rhea" id="RHEA:57888"/>
        <dbReference type="ChEBI" id="CHEBI:15378"/>
        <dbReference type="ChEBI" id="CHEBI:24646"/>
        <dbReference type="ChEBI" id="CHEBI:57540"/>
        <dbReference type="ChEBI" id="CHEBI:57945"/>
        <dbReference type="ChEBI" id="CHEBI:132124"/>
    </reaction>
</comment>
<evidence type="ECO:0000256" key="11">
    <source>
        <dbReference type="ARBA" id="ARBA00023027"/>
    </source>
</evidence>
<evidence type="ECO:0000256" key="13">
    <source>
        <dbReference type="ARBA" id="ARBA00023136"/>
    </source>
</evidence>
<dbReference type="Gene3D" id="3.30.460.80">
    <property type="entry name" value="NADH:ubiquinone oxidoreductase, 30kDa subunit"/>
    <property type="match status" value="1"/>
</dbReference>
<evidence type="ECO:0000256" key="8">
    <source>
        <dbReference type="ARBA" id="ARBA00022519"/>
    </source>
</evidence>
<dbReference type="Pfam" id="PF00329">
    <property type="entry name" value="Complex1_30kDa"/>
    <property type="match status" value="1"/>
</dbReference>
<comment type="subunit">
    <text evidence="17">NDH-1 is composed of 14 different subunits. Subunits NuoB, C, D, E, F, and G constitute the peripheral sector of the complex.</text>
</comment>
<dbReference type="HAMAP" id="MF_01357">
    <property type="entry name" value="NDH1_NuoC"/>
    <property type="match status" value="1"/>
</dbReference>
<name>A0A5K7YMA7_9BACT</name>
<evidence type="ECO:0000256" key="9">
    <source>
        <dbReference type="ARBA" id="ARBA00022719"/>
    </source>
</evidence>
<evidence type="ECO:0000259" key="23">
    <source>
        <dbReference type="Pfam" id="PF01058"/>
    </source>
</evidence>
<dbReference type="PANTHER" id="PTHR11993:SF45">
    <property type="entry name" value="NADH-QUINONE OXIDOREDUCTASE SUBUNIT C_D"/>
    <property type="match status" value="1"/>
</dbReference>
<feature type="domain" description="NADH-quinone oxidoreductase subunit D" evidence="22">
    <location>
        <begin position="526"/>
        <end position="796"/>
    </location>
</feature>
<evidence type="ECO:0000256" key="19">
    <source>
        <dbReference type="HAMAP-Rule" id="MF_01358"/>
    </source>
</evidence>
<feature type="region of interest" description="Disordered" evidence="20">
    <location>
        <begin position="180"/>
        <end position="230"/>
    </location>
</feature>
<feature type="binding site" evidence="17">
    <location>
        <position position="39"/>
    </location>
    <ligand>
        <name>[4Fe-4S] cluster</name>
        <dbReference type="ChEBI" id="CHEBI:49883"/>
    </ligand>
</feature>
<evidence type="ECO:0000256" key="5">
    <source>
        <dbReference type="ARBA" id="ARBA00010019"/>
    </source>
</evidence>
<dbReference type="Gene3D" id="3.40.50.12280">
    <property type="match status" value="1"/>
</dbReference>
<keyword evidence="8" id="KW-0997">Cell inner membrane</keyword>
<evidence type="ECO:0000259" key="21">
    <source>
        <dbReference type="Pfam" id="PF00329"/>
    </source>
</evidence>
<comment type="subcellular location">
    <subcellularLocation>
        <location evidence="2">Cell inner membrane</location>
        <topology evidence="2">Peripheral membrane protein</topology>
        <orientation evidence="2">Cytoplasmic side</orientation>
    </subcellularLocation>
    <subcellularLocation>
        <location evidence="17">Cell membrane</location>
        <topology evidence="17">Peripheral membrane protein</topology>
        <orientation evidence="17">Cytoplasmic side</orientation>
    </subcellularLocation>
</comment>
<evidence type="ECO:0000256" key="12">
    <source>
        <dbReference type="ARBA" id="ARBA00023075"/>
    </source>
</evidence>